<name>A0AAN0Y1N0_VIBNA</name>
<organism evidence="4 5">
    <name type="scientific">Vibrio natriegens NBRC 15636 = ATCC 14048 = DSM 759</name>
    <dbReference type="NCBI Taxonomy" id="1219067"/>
    <lineage>
        <taxon>Bacteria</taxon>
        <taxon>Pseudomonadati</taxon>
        <taxon>Pseudomonadota</taxon>
        <taxon>Gammaproteobacteria</taxon>
        <taxon>Vibrionales</taxon>
        <taxon>Vibrionaceae</taxon>
        <taxon>Vibrio</taxon>
    </lineage>
</organism>
<dbReference type="InterPro" id="IPR006680">
    <property type="entry name" value="Amidohydro-rel"/>
</dbReference>
<evidence type="ECO:0000259" key="3">
    <source>
        <dbReference type="Pfam" id="PF01979"/>
    </source>
</evidence>
<dbReference type="NCBIfam" id="NF009059">
    <property type="entry name" value="PRK12393.1"/>
    <property type="match status" value="1"/>
</dbReference>
<dbReference type="AlphaFoldDB" id="A0AAN0Y1N0"/>
<dbReference type="InterPro" id="IPR011059">
    <property type="entry name" value="Metal-dep_hydrolase_composite"/>
</dbReference>
<keyword evidence="5" id="KW-1185">Reference proteome</keyword>
<dbReference type="RefSeq" id="WP_020335951.1">
    <property type="nucleotide sequence ID" value="NZ_ATFJ01000038.1"/>
</dbReference>
<dbReference type="SUPFAM" id="SSF51556">
    <property type="entry name" value="Metallo-dependent hydrolases"/>
    <property type="match status" value="1"/>
</dbReference>
<evidence type="ECO:0000256" key="2">
    <source>
        <dbReference type="ARBA" id="ARBA00022801"/>
    </source>
</evidence>
<dbReference type="KEGG" id="vna:PN96_10725"/>
<accession>A0AAN0Y1N0</accession>
<reference evidence="4 5" key="1">
    <citation type="submission" date="2016-07" db="EMBL/GenBank/DDBJ databases">
        <title>Developing Vibrio natriegens as a novel, fast-growing host for biotechnology.</title>
        <authorList>
            <person name="Weinstock M.T."/>
            <person name="Hesek E.D."/>
            <person name="Wilson C.M."/>
            <person name="Gibson D.G."/>
        </authorList>
    </citation>
    <scope>NUCLEOTIDE SEQUENCE [LARGE SCALE GENOMIC DNA]</scope>
    <source>
        <strain evidence="4 5">ATCC 14048</strain>
    </source>
</reference>
<dbReference type="PANTHER" id="PTHR43794:SF11">
    <property type="entry name" value="AMIDOHYDROLASE-RELATED DOMAIN-CONTAINING PROTEIN"/>
    <property type="match status" value="1"/>
</dbReference>
<dbReference type="InterPro" id="IPR032466">
    <property type="entry name" value="Metal_Hydrolase"/>
</dbReference>
<proteinExistence type="inferred from homology"/>
<dbReference type="Pfam" id="PF01979">
    <property type="entry name" value="Amidohydro_1"/>
    <property type="match status" value="1"/>
</dbReference>
<dbReference type="GeneID" id="70913278"/>
<dbReference type="PANTHER" id="PTHR43794">
    <property type="entry name" value="AMINOHYDROLASE SSNA-RELATED"/>
    <property type="match status" value="1"/>
</dbReference>
<dbReference type="CDD" id="cd01298">
    <property type="entry name" value="ATZ_TRZ_like"/>
    <property type="match status" value="1"/>
</dbReference>
<dbReference type="Gene3D" id="2.30.40.10">
    <property type="entry name" value="Urease, subunit C, domain 1"/>
    <property type="match status" value="1"/>
</dbReference>
<keyword evidence="2" id="KW-0378">Hydrolase</keyword>
<dbReference type="Gene3D" id="3.20.20.140">
    <property type="entry name" value="Metal-dependent hydrolases"/>
    <property type="match status" value="1"/>
</dbReference>
<dbReference type="Proteomes" id="UP000092741">
    <property type="component" value="Chromosome 1"/>
</dbReference>
<dbReference type="SUPFAM" id="SSF51338">
    <property type="entry name" value="Composite domain of metallo-dependent hydrolases"/>
    <property type="match status" value="1"/>
</dbReference>
<feature type="domain" description="Amidohydrolase-related" evidence="3">
    <location>
        <begin position="50"/>
        <end position="421"/>
    </location>
</feature>
<evidence type="ECO:0000313" key="4">
    <source>
        <dbReference type="EMBL" id="ANQ11725.1"/>
    </source>
</evidence>
<protein>
    <submittedName>
        <fullName evidence="4">Amidohydrolase</fullName>
    </submittedName>
</protein>
<gene>
    <name evidence="4" type="ORF">BA890_02610</name>
</gene>
<comment type="similarity">
    <text evidence="1">Belongs to the metallo-dependent hydrolases superfamily. ATZ/TRZ family.</text>
</comment>
<dbReference type="InterPro" id="IPR050287">
    <property type="entry name" value="MTA/SAH_deaminase"/>
</dbReference>
<evidence type="ECO:0000313" key="5">
    <source>
        <dbReference type="Proteomes" id="UP000092741"/>
    </source>
</evidence>
<dbReference type="GO" id="GO:0016810">
    <property type="term" value="F:hydrolase activity, acting on carbon-nitrogen (but not peptide) bonds"/>
    <property type="evidence" value="ECO:0007669"/>
    <property type="project" value="InterPro"/>
</dbReference>
<evidence type="ECO:0000256" key="1">
    <source>
        <dbReference type="ARBA" id="ARBA00006745"/>
    </source>
</evidence>
<sequence>MNYLIKNANSVFSPQQDVKDIRIQNGVITELGQNLLPNESEKLVDATNCVVYPGMVNTHHHIAQSILKGIPAGMNHGLGDWLASVPYRYWPQITPEIMYSAAKLGFYELLRSGATTCADHHYLYHASSSQELEDVLWQAADEMGIRLVLCRGGATVKGTHKGLAKAGVVPESAEQMISRLEHTRSRYHQEGGSAMRKLVVAPTTIAHSATPSDLKLMAEYARSQKLRMHSHLLEVDFDNEQAFAKYGMSAVEFAQSCDWLGDDVWFAHLVQASEADIQRLAETKTGIAHCPTSNCRLGSGIAPVIDMAKAGMPISLGVDGSASAESGSMLQELNLTWLIHRAQNGPDATTLEQVLEWGSKGGADILGLTNVGEIKEGYAADLVLYDLNQPRLSGCHSSLMAPIMCGEPASVKVSFVNGRIVYQQEQDAQYGYLVEEVRNSIAELNQRVAKLES</sequence>
<dbReference type="EMBL" id="CP016345">
    <property type="protein sequence ID" value="ANQ11725.1"/>
    <property type="molecule type" value="Genomic_DNA"/>
</dbReference>